<evidence type="ECO:0000313" key="2">
    <source>
        <dbReference type="Proteomes" id="UP000708208"/>
    </source>
</evidence>
<comment type="caution">
    <text evidence="1">The sequence shown here is derived from an EMBL/GenBank/DDBJ whole genome shotgun (WGS) entry which is preliminary data.</text>
</comment>
<sequence length="148" mass="17609">MDQTEEKTEIKSKLGNRWISGDAEWVSCGGRRVYEVFTQWSPNHQIKNSEGRTVRKRVGEVNEKIFVKRNSQWSSRVSIECSRKNVPGKGENNFPREWQQRREKRRVEEKIDVMKWKRGEKIGLLSVIWRQWPSKLKSFGLRGPQEHL</sequence>
<dbReference type="EMBL" id="CAJVCH010082248">
    <property type="protein sequence ID" value="CAG7721722.1"/>
    <property type="molecule type" value="Genomic_DNA"/>
</dbReference>
<organism evidence="1 2">
    <name type="scientific">Allacma fusca</name>
    <dbReference type="NCBI Taxonomy" id="39272"/>
    <lineage>
        <taxon>Eukaryota</taxon>
        <taxon>Metazoa</taxon>
        <taxon>Ecdysozoa</taxon>
        <taxon>Arthropoda</taxon>
        <taxon>Hexapoda</taxon>
        <taxon>Collembola</taxon>
        <taxon>Symphypleona</taxon>
        <taxon>Sminthuridae</taxon>
        <taxon>Allacma</taxon>
    </lineage>
</organism>
<name>A0A8J2JMR2_9HEXA</name>
<feature type="non-terminal residue" evidence="1">
    <location>
        <position position="1"/>
    </location>
</feature>
<accession>A0A8J2JMR2</accession>
<dbReference type="Proteomes" id="UP000708208">
    <property type="component" value="Unassembled WGS sequence"/>
</dbReference>
<dbReference type="AlphaFoldDB" id="A0A8J2JMR2"/>
<reference evidence="1" key="1">
    <citation type="submission" date="2021-06" db="EMBL/GenBank/DDBJ databases">
        <authorList>
            <person name="Hodson N. C."/>
            <person name="Mongue J. A."/>
            <person name="Jaron S. K."/>
        </authorList>
    </citation>
    <scope>NUCLEOTIDE SEQUENCE</scope>
</reference>
<evidence type="ECO:0000313" key="1">
    <source>
        <dbReference type="EMBL" id="CAG7721722.1"/>
    </source>
</evidence>
<gene>
    <name evidence="1" type="ORF">AFUS01_LOCUS10916</name>
</gene>
<protein>
    <submittedName>
        <fullName evidence="1">Uncharacterized protein</fullName>
    </submittedName>
</protein>
<keyword evidence="2" id="KW-1185">Reference proteome</keyword>
<proteinExistence type="predicted"/>